<reference evidence="2 3" key="1">
    <citation type="journal article" date="2022" name="Nat. Ecol. Evol.">
        <title>A masculinizing supergene underlies an exaggerated male reproductive morph in a spider.</title>
        <authorList>
            <person name="Hendrickx F."/>
            <person name="De Corte Z."/>
            <person name="Sonet G."/>
            <person name="Van Belleghem S.M."/>
            <person name="Kostlbacher S."/>
            <person name="Vangestel C."/>
        </authorList>
    </citation>
    <scope>NUCLEOTIDE SEQUENCE [LARGE SCALE GENOMIC DNA]</scope>
    <source>
        <strain evidence="2">W744_W776</strain>
    </source>
</reference>
<keyword evidence="3" id="KW-1185">Reference proteome</keyword>
<dbReference type="GO" id="GO:0016651">
    <property type="term" value="F:oxidoreductase activity, acting on NAD(P)H"/>
    <property type="evidence" value="ECO:0007669"/>
    <property type="project" value="InterPro"/>
</dbReference>
<dbReference type="PANTHER" id="PTHR23357:SF1">
    <property type="entry name" value="RENALASE"/>
    <property type="match status" value="1"/>
</dbReference>
<proteinExistence type="predicted"/>
<dbReference type="Pfam" id="PF01593">
    <property type="entry name" value="Amino_oxidase"/>
    <property type="match status" value="1"/>
</dbReference>
<dbReference type="EMBL" id="JAFNEN010000431">
    <property type="protein sequence ID" value="KAG8183136.1"/>
    <property type="molecule type" value="Genomic_DNA"/>
</dbReference>
<dbReference type="Pfam" id="PF13450">
    <property type="entry name" value="NAD_binding_8"/>
    <property type="match status" value="1"/>
</dbReference>
<dbReference type="InterPro" id="IPR036188">
    <property type="entry name" value="FAD/NAD-bd_sf"/>
</dbReference>
<dbReference type="Proteomes" id="UP000827092">
    <property type="component" value="Unassembled WGS sequence"/>
</dbReference>
<evidence type="ECO:0000313" key="3">
    <source>
        <dbReference type="Proteomes" id="UP000827092"/>
    </source>
</evidence>
<gene>
    <name evidence="2" type="ORF">JTE90_024437</name>
</gene>
<dbReference type="InterPro" id="IPR040174">
    <property type="entry name" value="RNLS"/>
</dbReference>
<evidence type="ECO:0000259" key="1">
    <source>
        <dbReference type="Pfam" id="PF01593"/>
    </source>
</evidence>
<accession>A0AAV6UIJ9</accession>
<dbReference type="AlphaFoldDB" id="A0AAV6UIJ9"/>
<dbReference type="GO" id="GO:0005576">
    <property type="term" value="C:extracellular region"/>
    <property type="evidence" value="ECO:0007669"/>
    <property type="project" value="TreeGrafter"/>
</dbReference>
<protein>
    <recommendedName>
        <fullName evidence="1">Amine oxidase domain-containing protein</fullName>
    </recommendedName>
</protein>
<dbReference type="Gene3D" id="3.50.50.60">
    <property type="entry name" value="FAD/NAD(P)-binding domain"/>
    <property type="match status" value="1"/>
</dbReference>
<dbReference type="InterPro" id="IPR002937">
    <property type="entry name" value="Amino_oxidase"/>
</dbReference>
<sequence length="390" mass="44309">MEKSIVSKILIVGCGLTGSVTANLIRHEASSNTEIWERGNNVGGRFYTYHSDTDPKFSVDFGAQYFTATLEFIRSQARPIFKLHRWQPLSFATTCSLFVNDGSSLRIYDELLDMDKLVPLGQKIENFRRLSEGKMNFVAPDGTDSLVKHFLDKADAKMCLDHEVTEINLKESEKVWEVKTSSGTVKEFDAVILTIPVPEVLKLKGNFHDLIQDDDTRIALEQVKYSSRFAVALLYKEPMKSIEELPWSMKYFPKDDTICFVSVDNRKRGRNSEIPSVLVHTAKKFFEDREWSEEEVKNHIVDYIKQILPELPEPTLTKCVKWPYSQVIDAYVDNPGCLVLNEYPCLICGGDSFTESNFNGCISSALRIVEELLKHVSIAISSKKAKHSEA</sequence>
<feature type="domain" description="Amine oxidase" evidence="1">
    <location>
        <begin position="121"/>
        <end position="372"/>
    </location>
</feature>
<comment type="caution">
    <text evidence="2">The sequence shown here is derived from an EMBL/GenBank/DDBJ whole genome shotgun (WGS) entry which is preliminary data.</text>
</comment>
<organism evidence="2 3">
    <name type="scientific">Oedothorax gibbosus</name>
    <dbReference type="NCBI Taxonomy" id="931172"/>
    <lineage>
        <taxon>Eukaryota</taxon>
        <taxon>Metazoa</taxon>
        <taxon>Ecdysozoa</taxon>
        <taxon>Arthropoda</taxon>
        <taxon>Chelicerata</taxon>
        <taxon>Arachnida</taxon>
        <taxon>Araneae</taxon>
        <taxon>Araneomorphae</taxon>
        <taxon>Entelegynae</taxon>
        <taxon>Araneoidea</taxon>
        <taxon>Linyphiidae</taxon>
        <taxon>Erigoninae</taxon>
        <taxon>Oedothorax</taxon>
    </lineage>
</organism>
<dbReference type="PANTHER" id="PTHR23357">
    <property type="entry name" value="RENALASE"/>
    <property type="match status" value="1"/>
</dbReference>
<dbReference type="Gene3D" id="3.90.660.10">
    <property type="match status" value="1"/>
</dbReference>
<name>A0AAV6UIJ9_9ARAC</name>
<dbReference type="SUPFAM" id="SSF51905">
    <property type="entry name" value="FAD/NAD(P)-binding domain"/>
    <property type="match status" value="1"/>
</dbReference>
<evidence type="ECO:0000313" key="2">
    <source>
        <dbReference type="EMBL" id="KAG8183136.1"/>
    </source>
</evidence>